<accession>A0ABU9DH70</accession>
<evidence type="ECO:0000256" key="1">
    <source>
        <dbReference type="ARBA" id="ARBA00006328"/>
    </source>
</evidence>
<dbReference type="PANTHER" id="PTHR42748">
    <property type="entry name" value="NITROGEN METABOLITE REPRESSION PROTEIN NMRA FAMILY MEMBER"/>
    <property type="match status" value="1"/>
</dbReference>
<feature type="domain" description="NmrA-like" evidence="3">
    <location>
        <begin position="2"/>
        <end position="134"/>
    </location>
</feature>
<proteinExistence type="inferred from homology"/>
<dbReference type="PANTHER" id="PTHR42748:SF7">
    <property type="entry name" value="NMRA LIKE REDOX SENSOR 1-RELATED"/>
    <property type="match status" value="1"/>
</dbReference>
<dbReference type="InterPro" id="IPR008030">
    <property type="entry name" value="NmrA-like"/>
</dbReference>
<dbReference type="Pfam" id="PF05368">
    <property type="entry name" value="NmrA"/>
    <property type="match status" value="1"/>
</dbReference>
<evidence type="ECO:0000256" key="2">
    <source>
        <dbReference type="ARBA" id="ARBA00022857"/>
    </source>
</evidence>
<reference evidence="4 5" key="1">
    <citation type="submission" date="2024-04" db="EMBL/GenBank/DDBJ databases">
        <title>draft genome sequnece of Paenibacillus filicis.</title>
        <authorList>
            <person name="Kim D.-U."/>
        </authorList>
    </citation>
    <scope>NUCLEOTIDE SEQUENCE [LARGE SCALE GENOMIC DNA]</scope>
    <source>
        <strain evidence="4 5">KACC14197</strain>
    </source>
</reference>
<comment type="caution">
    <text evidence="4">The sequence shown here is derived from an EMBL/GenBank/DDBJ whole genome shotgun (WGS) entry which is preliminary data.</text>
</comment>
<keyword evidence="5" id="KW-1185">Reference proteome</keyword>
<dbReference type="Proteomes" id="UP001469365">
    <property type="component" value="Unassembled WGS sequence"/>
</dbReference>
<organism evidence="4 5">
    <name type="scientific">Paenibacillus filicis</name>
    <dbReference type="NCBI Taxonomy" id="669464"/>
    <lineage>
        <taxon>Bacteria</taxon>
        <taxon>Bacillati</taxon>
        <taxon>Bacillota</taxon>
        <taxon>Bacilli</taxon>
        <taxon>Bacillales</taxon>
        <taxon>Paenibacillaceae</taxon>
        <taxon>Paenibacillus</taxon>
    </lineage>
</organism>
<evidence type="ECO:0000313" key="5">
    <source>
        <dbReference type="Proteomes" id="UP001469365"/>
    </source>
</evidence>
<evidence type="ECO:0000259" key="3">
    <source>
        <dbReference type="Pfam" id="PF05368"/>
    </source>
</evidence>
<sequence>MADGWKVRAFTRDLSSDKALKLSQLGVELVGGDMNDLSSLEAAMQGIYGVFSVLLPDWSPSFESNAKEKRIGKAVADAAHKANIQHFVYSSVGDAEAQSSFRDAKWEIEQHIQSLGIPATILRPATFMENFSTHCLLVYRTEYSHKPSSGMA</sequence>
<dbReference type="Gene3D" id="3.40.50.720">
    <property type="entry name" value="NAD(P)-binding Rossmann-like Domain"/>
    <property type="match status" value="1"/>
</dbReference>
<comment type="similarity">
    <text evidence="1">Belongs to the NmrA-type oxidoreductase family.</text>
</comment>
<name>A0ABU9DH70_9BACL</name>
<keyword evidence="2" id="KW-0521">NADP</keyword>
<dbReference type="EMBL" id="JBBPCC010000002">
    <property type="protein sequence ID" value="MEK8127093.1"/>
    <property type="molecule type" value="Genomic_DNA"/>
</dbReference>
<evidence type="ECO:0000313" key="4">
    <source>
        <dbReference type="EMBL" id="MEK8127093.1"/>
    </source>
</evidence>
<dbReference type="InterPro" id="IPR036291">
    <property type="entry name" value="NAD(P)-bd_dom_sf"/>
</dbReference>
<dbReference type="InterPro" id="IPR051164">
    <property type="entry name" value="NmrA-like_oxidored"/>
</dbReference>
<protein>
    <submittedName>
        <fullName evidence="4">NmrA family NAD(P)-binding protein</fullName>
    </submittedName>
</protein>
<dbReference type="SUPFAM" id="SSF51735">
    <property type="entry name" value="NAD(P)-binding Rossmann-fold domains"/>
    <property type="match status" value="1"/>
</dbReference>
<gene>
    <name evidence="4" type="ORF">WMW72_04125</name>
</gene>